<protein>
    <submittedName>
        <fullName evidence="1">Uncharacterized protein</fullName>
    </submittedName>
</protein>
<sequence>MLFLFLLYKKPDVTKNSTEAMKDSQILDYANMMSTLQYRILDFEEFCAATISVHQLEGMESWEQHACSAYELFEKNGNRPIMIEKLASEGTNTGGIGKTYGTMDYIRPFQFSAYPPSNKYSLSKGDRDKEKEIDSRNGQKEGDREGECERRVIKKQELVQVMEES</sequence>
<name>A0ACC0M8C9_RHOML</name>
<gene>
    <name evidence="1" type="ORF">RHMOL_Rhmol10G0286100</name>
</gene>
<keyword evidence="2" id="KW-1185">Reference proteome</keyword>
<reference evidence="1" key="1">
    <citation type="submission" date="2022-02" db="EMBL/GenBank/DDBJ databases">
        <title>Plant Genome Project.</title>
        <authorList>
            <person name="Zhang R.-G."/>
        </authorList>
    </citation>
    <scope>NUCLEOTIDE SEQUENCE</scope>
    <source>
        <strain evidence="1">AT1</strain>
    </source>
</reference>
<dbReference type="EMBL" id="CM046397">
    <property type="protein sequence ID" value="KAI8536811.1"/>
    <property type="molecule type" value="Genomic_DNA"/>
</dbReference>
<accession>A0ACC0M8C9</accession>
<proteinExistence type="predicted"/>
<evidence type="ECO:0000313" key="2">
    <source>
        <dbReference type="Proteomes" id="UP001062846"/>
    </source>
</evidence>
<comment type="caution">
    <text evidence="1">The sequence shown here is derived from an EMBL/GenBank/DDBJ whole genome shotgun (WGS) entry which is preliminary data.</text>
</comment>
<organism evidence="1 2">
    <name type="scientific">Rhododendron molle</name>
    <name type="common">Chinese azalea</name>
    <name type="synonym">Azalea mollis</name>
    <dbReference type="NCBI Taxonomy" id="49168"/>
    <lineage>
        <taxon>Eukaryota</taxon>
        <taxon>Viridiplantae</taxon>
        <taxon>Streptophyta</taxon>
        <taxon>Embryophyta</taxon>
        <taxon>Tracheophyta</taxon>
        <taxon>Spermatophyta</taxon>
        <taxon>Magnoliopsida</taxon>
        <taxon>eudicotyledons</taxon>
        <taxon>Gunneridae</taxon>
        <taxon>Pentapetalae</taxon>
        <taxon>asterids</taxon>
        <taxon>Ericales</taxon>
        <taxon>Ericaceae</taxon>
        <taxon>Ericoideae</taxon>
        <taxon>Rhodoreae</taxon>
        <taxon>Rhododendron</taxon>
    </lineage>
</organism>
<evidence type="ECO:0000313" key="1">
    <source>
        <dbReference type="EMBL" id="KAI8536811.1"/>
    </source>
</evidence>
<dbReference type="Proteomes" id="UP001062846">
    <property type="component" value="Chromosome 10"/>
</dbReference>